<evidence type="ECO:0000256" key="5">
    <source>
        <dbReference type="SAM" id="MobiDB-lite"/>
    </source>
</evidence>
<evidence type="ECO:0000313" key="7">
    <source>
        <dbReference type="EMBL" id="BAH50468.1"/>
    </source>
</evidence>
<evidence type="ECO:0000256" key="4">
    <source>
        <dbReference type="ARBA" id="ARBA00023033"/>
    </source>
</evidence>
<dbReference type="InterPro" id="IPR036661">
    <property type="entry name" value="Luciferase-like_sf"/>
</dbReference>
<keyword evidence="1" id="KW-0285">Flavoprotein</keyword>
<evidence type="ECO:0000256" key="2">
    <source>
        <dbReference type="ARBA" id="ARBA00022643"/>
    </source>
</evidence>
<dbReference type="STRING" id="632772.ROP_22210"/>
<name>C1B244_RHOOB</name>
<evidence type="ECO:0000313" key="8">
    <source>
        <dbReference type="Proteomes" id="UP000002212"/>
    </source>
</evidence>
<dbReference type="KEGG" id="rop:ROP_22210"/>
<dbReference type="SUPFAM" id="SSF51679">
    <property type="entry name" value="Bacterial luciferase-like"/>
    <property type="match status" value="1"/>
</dbReference>
<feature type="region of interest" description="Disordered" evidence="5">
    <location>
        <begin position="265"/>
        <end position="348"/>
    </location>
</feature>
<dbReference type="AlphaFoldDB" id="C1B244"/>
<dbReference type="PANTHER" id="PTHR42847">
    <property type="entry name" value="ALKANESULFONATE MONOOXYGENASE"/>
    <property type="match status" value="1"/>
</dbReference>
<dbReference type="InterPro" id="IPR050172">
    <property type="entry name" value="SsuD_RutA_monooxygenase"/>
</dbReference>
<gene>
    <name evidence="7" type="ordered locus">ROP_22210</name>
</gene>
<dbReference type="PANTHER" id="PTHR42847:SF8">
    <property type="entry name" value="CONSERVED PROTEIN"/>
    <property type="match status" value="1"/>
</dbReference>
<dbReference type="GO" id="GO:0046306">
    <property type="term" value="P:alkanesulfonate catabolic process"/>
    <property type="evidence" value="ECO:0007669"/>
    <property type="project" value="TreeGrafter"/>
</dbReference>
<feature type="compositionally biased region" description="Basic residues" evidence="5">
    <location>
        <begin position="295"/>
        <end position="329"/>
    </location>
</feature>
<dbReference type="HOGENOM" id="CLU_027853_6_2_11"/>
<proteinExistence type="predicted"/>
<feature type="domain" description="Luciferase-like" evidence="6">
    <location>
        <begin position="22"/>
        <end position="287"/>
    </location>
</feature>
<dbReference type="InterPro" id="IPR011251">
    <property type="entry name" value="Luciferase-like_dom"/>
</dbReference>
<dbReference type="GO" id="GO:0008726">
    <property type="term" value="F:alkanesulfonate monooxygenase activity"/>
    <property type="evidence" value="ECO:0007669"/>
    <property type="project" value="TreeGrafter"/>
</dbReference>
<evidence type="ECO:0000259" key="6">
    <source>
        <dbReference type="Pfam" id="PF00296"/>
    </source>
</evidence>
<accession>C1B244</accession>
<keyword evidence="3" id="KW-0560">Oxidoreductase</keyword>
<evidence type="ECO:0000256" key="1">
    <source>
        <dbReference type="ARBA" id="ARBA00022630"/>
    </source>
</evidence>
<dbReference type="PATRIC" id="fig|632772.20.peg.2317"/>
<evidence type="ECO:0000256" key="3">
    <source>
        <dbReference type="ARBA" id="ARBA00023002"/>
    </source>
</evidence>
<protein>
    <submittedName>
        <fullName evidence="7">Putative oxidoreductase</fullName>
    </submittedName>
</protein>
<sequence length="348" mass="38524">MTIRLGYQMPNFSYSTPVADLFPTVIAQAREAESAGFDTAFVMDHFYQLPGLGAPDEPMLEAYTALGALATATENIQLSALVTGNTYRNPPMLAKAVTTLDVASGGRAVLGIGAGWFELEHQQYGYEFGTFTDRFERLDEALQIIAPMLHGQRPTFDGKWYHVENAINEPRIRDDLPIMLGGGGEKKTFGLAARFADHLNIICNTSELPRKLEALDARCSEIGRDRSTLETSYLAFVIIDEDGDRARQLQHEFLLERGVDLSKASEEERAAATDRQFCGAPGRGGGAVEDPGPRRGNRRRRPQSRRQWARTRHRRTHRAHVAATRRRLTPARNTRTTSAVVPGGSARG</sequence>
<reference evidence="7 8" key="1">
    <citation type="submission" date="2009-03" db="EMBL/GenBank/DDBJ databases">
        <title>Comparison of the complete genome sequences of Rhodococcus erythropolis PR4 and Rhodococcus opacus B4.</title>
        <authorList>
            <person name="Takarada H."/>
            <person name="Sekine M."/>
            <person name="Hosoyama A."/>
            <person name="Yamada R."/>
            <person name="Fujisawa T."/>
            <person name="Omata S."/>
            <person name="Shimizu A."/>
            <person name="Tsukatani N."/>
            <person name="Tanikawa S."/>
            <person name="Fujita N."/>
            <person name="Harayama S."/>
        </authorList>
    </citation>
    <scope>NUCLEOTIDE SEQUENCE [LARGE SCALE GENOMIC DNA]</scope>
    <source>
        <strain evidence="7 8">B4</strain>
    </source>
</reference>
<keyword evidence="4" id="KW-0503">Monooxygenase</keyword>
<dbReference type="InterPro" id="IPR019952">
    <property type="entry name" value="F420_OxRdatse_Rv1855c_pred"/>
</dbReference>
<dbReference type="EMBL" id="AP011115">
    <property type="protein sequence ID" value="BAH50468.1"/>
    <property type="molecule type" value="Genomic_DNA"/>
</dbReference>
<keyword evidence="2" id="KW-0288">FMN</keyword>
<organism evidence="7 8">
    <name type="scientific">Rhodococcus opacus (strain B4)</name>
    <dbReference type="NCBI Taxonomy" id="632772"/>
    <lineage>
        <taxon>Bacteria</taxon>
        <taxon>Bacillati</taxon>
        <taxon>Actinomycetota</taxon>
        <taxon>Actinomycetes</taxon>
        <taxon>Mycobacteriales</taxon>
        <taxon>Nocardiaceae</taxon>
        <taxon>Rhodococcus</taxon>
    </lineage>
</organism>
<dbReference type="NCBIfam" id="TIGR03560">
    <property type="entry name" value="F420_Rv1855c"/>
    <property type="match status" value="1"/>
</dbReference>
<dbReference type="Pfam" id="PF00296">
    <property type="entry name" value="Bac_luciferase"/>
    <property type="match status" value="1"/>
</dbReference>
<dbReference type="Gene3D" id="3.20.20.30">
    <property type="entry name" value="Luciferase-like domain"/>
    <property type="match status" value="1"/>
</dbReference>
<dbReference type="Proteomes" id="UP000002212">
    <property type="component" value="Chromosome"/>
</dbReference>